<evidence type="ECO:0008006" key="3">
    <source>
        <dbReference type="Google" id="ProtNLM"/>
    </source>
</evidence>
<organism evidence="1 2">
    <name type="scientific">Caerostris darwini</name>
    <dbReference type="NCBI Taxonomy" id="1538125"/>
    <lineage>
        <taxon>Eukaryota</taxon>
        <taxon>Metazoa</taxon>
        <taxon>Ecdysozoa</taxon>
        <taxon>Arthropoda</taxon>
        <taxon>Chelicerata</taxon>
        <taxon>Arachnida</taxon>
        <taxon>Araneae</taxon>
        <taxon>Araneomorphae</taxon>
        <taxon>Entelegynae</taxon>
        <taxon>Araneoidea</taxon>
        <taxon>Araneidae</taxon>
        <taxon>Caerostris</taxon>
    </lineage>
</organism>
<evidence type="ECO:0000313" key="1">
    <source>
        <dbReference type="EMBL" id="GIY63325.1"/>
    </source>
</evidence>
<name>A0AAV4UZA6_9ARAC</name>
<sequence>MYCTKLQNSLFCRSSFSKFFFLLCSSTWVSTRKKISPAKQLPIVYRKVFRSTSRRRTNDTGKVLFKSDCLQFWLLKTFIEGLSVTIPAGEIEEAFKERFSPIKVTQLKNRVKKLFLFGSSYFPEMKPT</sequence>
<reference evidence="1 2" key="1">
    <citation type="submission" date="2021-06" db="EMBL/GenBank/DDBJ databases">
        <title>Caerostris darwini draft genome.</title>
        <authorList>
            <person name="Kono N."/>
            <person name="Arakawa K."/>
        </authorList>
    </citation>
    <scope>NUCLEOTIDE SEQUENCE [LARGE SCALE GENOMIC DNA]</scope>
</reference>
<gene>
    <name evidence="1" type="ORF">CDAR_272491</name>
</gene>
<evidence type="ECO:0000313" key="2">
    <source>
        <dbReference type="Proteomes" id="UP001054837"/>
    </source>
</evidence>
<accession>A0AAV4UZA6</accession>
<dbReference type="EMBL" id="BPLQ01012170">
    <property type="protein sequence ID" value="GIY63325.1"/>
    <property type="molecule type" value="Genomic_DNA"/>
</dbReference>
<dbReference type="Proteomes" id="UP001054837">
    <property type="component" value="Unassembled WGS sequence"/>
</dbReference>
<protein>
    <recommendedName>
        <fullName evidence="3">LAGLIDADG homing endonuclease</fullName>
    </recommendedName>
</protein>
<proteinExistence type="predicted"/>
<dbReference type="AlphaFoldDB" id="A0AAV4UZA6"/>
<comment type="caution">
    <text evidence="1">The sequence shown here is derived from an EMBL/GenBank/DDBJ whole genome shotgun (WGS) entry which is preliminary data.</text>
</comment>
<keyword evidence="2" id="KW-1185">Reference proteome</keyword>